<keyword evidence="3" id="KW-1185">Reference proteome</keyword>
<organism evidence="2 3">
    <name type="scientific">Apiospora rasikravindrae</name>
    <dbReference type="NCBI Taxonomy" id="990691"/>
    <lineage>
        <taxon>Eukaryota</taxon>
        <taxon>Fungi</taxon>
        <taxon>Dikarya</taxon>
        <taxon>Ascomycota</taxon>
        <taxon>Pezizomycotina</taxon>
        <taxon>Sordariomycetes</taxon>
        <taxon>Xylariomycetidae</taxon>
        <taxon>Amphisphaeriales</taxon>
        <taxon>Apiosporaceae</taxon>
        <taxon>Apiospora</taxon>
    </lineage>
</organism>
<name>A0ABR1TAD5_9PEZI</name>
<comment type="caution">
    <text evidence="2">The sequence shown here is derived from an EMBL/GenBank/DDBJ whole genome shotgun (WGS) entry which is preliminary data.</text>
</comment>
<dbReference type="EMBL" id="JAQQWK010000004">
    <property type="protein sequence ID" value="KAK8043569.1"/>
    <property type="molecule type" value="Genomic_DNA"/>
</dbReference>
<gene>
    <name evidence="2" type="ORF">PG993_005999</name>
</gene>
<evidence type="ECO:0000313" key="3">
    <source>
        <dbReference type="Proteomes" id="UP001444661"/>
    </source>
</evidence>
<protein>
    <submittedName>
        <fullName evidence="2">Uncharacterized protein</fullName>
    </submittedName>
</protein>
<evidence type="ECO:0000313" key="2">
    <source>
        <dbReference type="EMBL" id="KAK8043569.1"/>
    </source>
</evidence>
<accession>A0ABR1TAD5</accession>
<proteinExistence type="predicted"/>
<dbReference type="Proteomes" id="UP001444661">
    <property type="component" value="Unassembled WGS sequence"/>
</dbReference>
<reference evidence="2 3" key="1">
    <citation type="submission" date="2023-01" db="EMBL/GenBank/DDBJ databases">
        <title>Analysis of 21 Apiospora genomes using comparative genomics revels a genus with tremendous synthesis potential of carbohydrate active enzymes and secondary metabolites.</title>
        <authorList>
            <person name="Sorensen T."/>
        </authorList>
    </citation>
    <scope>NUCLEOTIDE SEQUENCE [LARGE SCALE GENOMIC DNA]</scope>
    <source>
        <strain evidence="2 3">CBS 33761</strain>
    </source>
</reference>
<feature type="region of interest" description="Disordered" evidence="1">
    <location>
        <begin position="1"/>
        <end position="42"/>
    </location>
</feature>
<sequence length="62" mass="7142">MDDLPGPKSEPDDQQWHQGADDGDGYDTALFPGMDRNSHSRENMTFVILEREVIYRKPKYNG</sequence>
<evidence type="ECO:0000256" key="1">
    <source>
        <dbReference type="SAM" id="MobiDB-lite"/>
    </source>
</evidence>